<keyword evidence="1" id="KW-0812">Transmembrane</keyword>
<dbReference type="OrthoDB" id="2149840at2759"/>
<evidence type="ECO:0000256" key="1">
    <source>
        <dbReference type="SAM" id="Phobius"/>
    </source>
</evidence>
<dbReference type="EMBL" id="BGZK01000519">
    <property type="protein sequence ID" value="GBP48246.1"/>
    <property type="molecule type" value="Genomic_DNA"/>
</dbReference>
<feature type="transmembrane region" description="Helical" evidence="1">
    <location>
        <begin position="65"/>
        <end position="90"/>
    </location>
</feature>
<evidence type="ECO:0000313" key="3">
    <source>
        <dbReference type="Proteomes" id="UP000299102"/>
    </source>
</evidence>
<keyword evidence="1" id="KW-0472">Membrane</keyword>
<keyword evidence="3" id="KW-1185">Reference proteome</keyword>
<comment type="caution">
    <text evidence="2">The sequence shown here is derived from an EMBL/GenBank/DDBJ whole genome shotgun (WGS) entry which is preliminary data.</text>
</comment>
<keyword evidence="1" id="KW-1133">Transmembrane helix</keyword>
<dbReference type="GO" id="GO:0016740">
    <property type="term" value="F:transferase activity"/>
    <property type="evidence" value="ECO:0007669"/>
    <property type="project" value="UniProtKB-KW"/>
</dbReference>
<name>A0A4C1WA22_EUMVA</name>
<evidence type="ECO:0000313" key="2">
    <source>
        <dbReference type="EMBL" id="GBP48246.1"/>
    </source>
</evidence>
<protein>
    <submittedName>
        <fullName evidence="2">Heparan-alpha-glucosaminide N-acetyltransferase</fullName>
    </submittedName>
</protein>
<keyword evidence="2" id="KW-0808">Transferase</keyword>
<dbReference type="PANTHER" id="PTHR31061">
    <property type="entry name" value="LD22376P"/>
    <property type="match status" value="1"/>
</dbReference>
<feature type="transmembrane region" description="Helical" evidence="1">
    <location>
        <begin position="118"/>
        <end position="139"/>
    </location>
</feature>
<reference evidence="2 3" key="1">
    <citation type="journal article" date="2019" name="Commun. Biol.">
        <title>The bagworm genome reveals a unique fibroin gene that provides high tensile strength.</title>
        <authorList>
            <person name="Kono N."/>
            <person name="Nakamura H."/>
            <person name="Ohtoshi R."/>
            <person name="Tomita M."/>
            <person name="Numata K."/>
            <person name="Arakawa K."/>
        </authorList>
    </citation>
    <scope>NUCLEOTIDE SEQUENCE [LARGE SCALE GENOMIC DNA]</scope>
</reference>
<dbReference type="STRING" id="151549.A0A4C1WA22"/>
<dbReference type="PANTHER" id="PTHR31061:SF24">
    <property type="entry name" value="LD22376P"/>
    <property type="match status" value="1"/>
</dbReference>
<organism evidence="2 3">
    <name type="scientific">Eumeta variegata</name>
    <name type="common">Bagworm moth</name>
    <name type="synonym">Eumeta japonica</name>
    <dbReference type="NCBI Taxonomy" id="151549"/>
    <lineage>
        <taxon>Eukaryota</taxon>
        <taxon>Metazoa</taxon>
        <taxon>Ecdysozoa</taxon>
        <taxon>Arthropoda</taxon>
        <taxon>Hexapoda</taxon>
        <taxon>Insecta</taxon>
        <taxon>Pterygota</taxon>
        <taxon>Neoptera</taxon>
        <taxon>Endopterygota</taxon>
        <taxon>Lepidoptera</taxon>
        <taxon>Glossata</taxon>
        <taxon>Ditrysia</taxon>
        <taxon>Tineoidea</taxon>
        <taxon>Psychidae</taxon>
        <taxon>Oiketicinae</taxon>
        <taxon>Eumeta</taxon>
    </lineage>
</organism>
<accession>A0A4C1WA22</accession>
<dbReference type="AlphaFoldDB" id="A0A4C1WA22"/>
<proteinExistence type="predicted"/>
<feature type="transmembrane region" description="Helical" evidence="1">
    <location>
        <begin position="151"/>
        <end position="169"/>
    </location>
</feature>
<dbReference type="Proteomes" id="UP000299102">
    <property type="component" value="Unassembled WGS sequence"/>
</dbReference>
<sequence length="260" mass="29259">MSRTLDGANVVHIPNEVCFSRCEKFHIYRVIKSNIRRIRVYVQISTQVTWYRTCDLCLMLKMSVLYSALLLMLGVLAALWLLYGLGCLVVSRLRATGKLRYGDHELALQQRLKALDTFRGMAIVFMIFVNDGAGGYWFLEHATWNGLTAGDLVFPSFLWIMGVCIPLAVKSAFAKVVPSTNRAVLDYTGAIWHTEAGSLVTQSRGLRQTTRVLGHTGLWPLDTLDGVLSFRILTWKPHAAARVMRPRRALSADHVLPLPR</sequence>
<gene>
    <name evidence="2" type="primary">HGSNAT</name>
    <name evidence="2" type="ORF">EVAR_96835_1</name>
</gene>